<accession>A0ABN9XYD4</accession>
<evidence type="ECO:0000313" key="3">
    <source>
        <dbReference type="EMBL" id="CAK0905148.1"/>
    </source>
</evidence>
<evidence type="ECO:0000313" key="4">
    <source>
        <dbReference type="Proteomes" id="UP001189429"/>
    </source>
</evidence>
<keyword evidence="2" id="KW-0812">Transmembrane</keyword>
<sequence>AARGSPAEGAAEPRQGEPPGLRANVGRRLAKELGDIHRTFGAAGGAETPPPLWSHARTLPEDLPDLADLACSPEPAGDGGAAATADARAASAQTSQVGSWVLHALARGDRPEVVASFLAHAADRGRGIEAPAHMSSPRACWRSCCGRRCRPPRRPRWSGVPPPRAAAAPRACVAPRTATSPAAHHDVSDPLQGQISPAWWSTEFLVVLVLLAFSYGVLVGGLYFNQTPIAATKVPMVRGKSSPSTSEEPITTFDLALAAAAQCPSFRVKATGCLELPRITLVQQMFGQHFVRGVAQGHGPLPVSPFNLELSTTNVLGAAAGAPALPDPLAPAPPPAALAAPPAAAVGGGLGALAAALGDGVPAPAAGAALQLQTETDRADWPVKGPRPLLWVLGLMQRMAGGPMAWHTRRLATVQLGEHDESVRLHETMRRAIETALCHDQIVICELAPVEVGHFLDAGETKGNLRISPALVDWIAEQMKNEAAVAQERRKAREERALRAPRRTPRTPPREGPPSTPFLLESLVSYALSPSGPRRVWSRPRAVTIANATLFLYLADQHREFELHTAYPERGSACEASFVEMLAQALGYWRQRPGAPLQQASRGLARSVAAELRESLAAPRPHVDPEPRRRPKSRAQLLKQLEARDTMSRQAASPQPSFTIGLLFVEKSDHVLGLAFDTRLANCIFTAPPAARLPTPSARACADCDDSCVFAQGDIQCAFYHLRSPAGMESLFSLPAIFNRYIGFKSINGAPIGLNGFAQPLATAAPMGRRWPLRFCQSALTRAPSDFGFQDTEMILDGGSPRPCVSPTGALCAGCVSTGCVASKSPEIATPRASAIANLLTARGLPVLDFSLAVSKVSSRGCRSTGCQGLFARVPIGSPAPAKQFSGYFDAGGPLLGPSARRRDVLAIFNAVDRLIGVAGPHPGPFWESVVRGLRAAVALIPLWSTSTRSRWHSPADASDASPFGKGACIKDPPCELVSGIGRAAEKWRRHHGPNVSARAHSLDNAGPHRDAADTRHRATPPPSTPSSSTGCPGFLEAPESVYGSEGWKTIRSSRHTRTGCNILQYEAEALGFSAHHAPGTPGAHHHRIVCIVDNLALALSVPSEGNVSDKQSREGFCAGPSFEDFASGQAAKTARERAAHPGPHRLPRGSPPLPDGATASATTGRSYPAHAPMLLSWRPWAARPSEVGAVLGVAPAVLFAHLIADRRALRVANALAAATF</sequence>
<organism evidence="3 4">
    <name type="scientific">Prorocentrum cordatum</name>
    <dbReference type="NCBI Taxonomy" id="2364126"/>
    <lineage>
        <taxon>Eukaryota</taxon>
        <taxon>Sar</taxon>
        <taxon>Alveolata</taxon>
        <taxon>Dinophyceae</taxon>
        <taxon>Prorocentrales</taxon>
        <taxon>Prorocentraceae</taxon>
        <taxon>Prorocentrum</taxon>
    </lineage>
</organism>
<reference evidence="3" key="1">
    <citation type="submission" date="2023-10" db="EMBL/GenBank/DDBJ databases">
        <authorList>
            <person name="Chen Y."/>
            <person name="Shah S."/>
            <person name="Dougan E. K."/>
            <person name="Thang M."/>
            <person name="Chan C."/>
        </authorList>
    </citation>
    <scope>NUCLEOTIDE SEQUENCE [LARGE SCALE GENOMIC DNA]</scope>
</reference>
<feature type="compositionally biased region" description="Pro residues" evidence="1">
    <location>
        <begin position="506"/>
        <end position="516"/>
    </location>
</feature>
<feature type="region of interest" description="Disordered" evidence="1">
    <location>
        <begin position="485"/>
        <end position="516"/>
    </location>
</feature>
<feature type="compositionally biased region" description="Basic and acidic residues" evidence="1">
    <location>
        <begin position="1007"/>
        <end position="1017"/>
    </location>
</feature>
<proteinExistence type="predicted"/>
<keyword evidence="2" id="KW-1133">Transmembrane helix</keyword>
<evidence type="ECO:0000256" key="2">
    <source>
        <dbReference type="SAM" id="Phobius"/>
    </source>
</evidence>
<feature type="region of interest" description="Disordered" evidence="1">
    <location>
        <begin position="1129"/>
        <end position="1166"/>
    </location>
</feature>
<feature type="region of interest" description="Disordered" evidence="1">
    <location>
        <begin position="1"/>
        <end position="27"/>
    </location>
</feature>
<keyword evidence="2" id="KW-0472">Membrane</keyword>
<keyword evidence="4" id="KW-1185">Reference proteome</keyword>
<dbReference type="EMBL" id="CAUYUJ010021510">
    <property type="protein sequence ID" value="CAK0905148.1"/>
    <property type="molecule type" value="Genomic_DNA"/>
</dbReference>
<protein>
    <submittedName>
        <fullName evidence="3">Uncharacterized protein</fullName>
    </submittedName>
</protein>
<feature type="non-terminal residue" evidence="3">
    <location>
        <position position="1"/>
    </location>
</feature>
<feature type="region of interest" description="Disordered" evidence="1">
    <location>
        <begin position="988"/>
        <end position="1038"/>
    </location>
</feature>
<evidence type="ECO:0000256" key="1">
    <source>
        <dbReference type="SAM" id="MobiDB-lite"/>
    </source>
</evidence>
<dbReference type="Proteomes" id="UP001189429">
    <property type="component" value="Unassembled WGS sequence"/>
</dbReference>
<comment type="caution">
    <text evidence="3">The sequence shown here is derived from an EMBL/GenBank/DDBJ whole genome shotgun (WGS) entry which is preliminary data.</text>
</comment>
<feature type="compositionally biased region" description="Basic and acidic residues" evidence="1">
    <location>
        <begin position="487"/>
        <end position="498"/>
    </location>
</feature>
<feature type="transmembrane region" description="Helical" evidence="2">
    <location>
        <begin position="204"/>
        <end position="224"/>
    </location>
</feature>
<gene>
    <name evidence="3" type="ORF">PCOR1329_LOCUS80938</name>
</gene>
<name>A0ABN9XYD4_9DINO</name>